<sequence>MDYRNLSFCVTLLIALFTSSVCVDHQLPTNKSFDEAFNKFLSKHQYEGAAIALSRHGKLIYARGYGKLHKEHKIIPETLFPISSIAKMFTAVSILKLAEENKLGLTSKVFGKRGILGHLKPWGAHHTDKLLYEITIDDLLRHAAGWNANKPPLFDPLLNSVYLSKGYRVPNITDIMKLSRPIELRDVIRYVISLPLHDRPGTHSTYSNFGYVILERIIEKVQDLGYADFVRKHILEPCGMWHTKVSIANHHHDEKNKKNGAVFHMPSNTLHAPPEHARVEWHSNVYDIMRFSRCLDYSGDHHLLNESGVRMLLEKPSRIVGHADSWMGAGVNVNKHGHIWQESDMNTDDMLFYHKGLLKSIHKHHNSTHSSADAFVMLLVGRKNKNLFNKEILHFAKNFDIHTPDYFNYDLSDIQIGTPAEGSRIVKYQVPERHISAYVSAIREQDFKVEWISAFEFKEKTFFSVIAHFNPGQTPDAFYLEHGLEEKRLLHYKHVYARSDAYLKLIQTYTSYSHGGKQKYMALFNKEKEPPVDIKFGIRQYSQSYKLFAHVYNEKGYVPRVQSFFHINHEPLVCFILEKKPIKFSKEYMNISLRDLIFSMKLNFKSGRVMTYLDSSSRYKKPRFSVIYRRDSTRQGLFKHNLTASGVGEVIAYHYFRGSYFPKLLVGYVNKKGVLYYAVYLERKTSLKNKKMN</sequence>
<evidence type="ECO:0000259" key="2">
    <source>
        <dbReference type="Pfam" id="PF00144"/>
    </source>
</evidence>
<evidence type="ECO:0000313" key="3">
    <source>
        <dbReference type="EMBL" id="KOF90439.1"/>
    </source>
</evidence>
<accession>A0A0L8HMP7</accession>
<dbReference type="PANTHER" id="PTHR46825:SF9">
    <property type="entry name" value="BETA-LACTAMASE-RELATED DOMAIN-CONTAINING PROTEIN"/>
    <property type="match status" value="1"/>
</dbReference>
<keyword evidence="1" id="KW-0732">Signal</keyword>
<feature type="chain" id="PRO_5005583892" description="Beta-lactamase-related domain-containing protein" evidence="1">
    <location>
        <begin position="23"/>
        <end position="693"/>
    </location>
</feature>
<reference evidence="3" key="1">
    <citation type="submission" date="2015-07" db="EMBL/GenBank/DDBJ databases">
        <title>MeaNS - Measles Nucleotide Surveillance Program.</title>
        <authorList>
            <person name="Tran T."/>
            <person name="Druce J."/>
        </authorList>
    </citation>
    <scope>NUCLEOTIDE SEQUENCE</scope>
    <source>
        <strain evidence="3">UCB-OBI-ISO-001</strain>
        <tissue evidence="3">Gonad</tissue>
    </source>
</reference>
<dbReference type="InterPro" id="IPR012338">
    <property type="entry name" value="Beta-lactam/transpept-like"/>
</dbReference>
<evidence type="ECO:0000256" key="1">
    <source>
        <dbReference type="SAM" id="SignalP"/>
    </source>
</evidence>
<feature type="signal peptide" evidence="1">
    <location>
        <begin position="1"/>
        <end position="22"/>
    </location>
</feature>
<dbReference type="AlphaFoldDB" id="A0A0L8HMP7"/>
<dbReference type="STRING" id="37653.A0A0L8HMP7"/>
<dbReference type="InterPro" id="IPR001466">
    <property type="entry name" value="Beta-lactam-related"/>
</dbReference>
<dbReference type="PANTHER" id="PTHR46825">
    <property type="entry name" value="D-ALANYL-D-ALANINE-CARBOXYPEPTIDASE/ENDOPEPTIDASE AMPH"/>
    <property type="match status" value="1"/>
</dbReference>
<gene>
    <name evidence="3" type="ORF">OCBIM_22011235mg</name>
</gene>
<dbReference type="KEGG" id="obi:106869730"/>
<dbReference type="EMBL" id="KQ417764">
    <property type="protein sequence ID" value="KOF90439.1"/>
    <property type="molecule type" value="Genomic_DNA"/>
</dbReference>
<feature type="domain" description="Beta-lactamase-related" evidence="2">
    <location>
        <begin position="33"/>
        <end position="356"/>
    </location>
</feature>
<protein>
    <recommendedName>
        <fullName evidence="2">Beta-lactamase-related domain-containing protein</fullName>
    </recommendedName>
</protein>
<dbReference type="OMA" id="EHRDTWH"/>
<dbReference type="Pfam" id="PF00144">
    <property type="entry name" value="Beta-lactamase"/>
    <property type="match status" value="1"/>
</dbReference>
<dbReference type="OrthoDB" id="5946976at2759"/>
<dbReference type="SUPFAM" id="SSF56601">
    <property type="entry name" value="beta-lactamase/transpeptidase-like"/>
    <property type="match status" value="1"/>
</dbReference>
<name>A0A0L8HMP7_OCTBM</name>
<dbReference type="InterPro" id="IPR050491">
    <property type="entry name" value="AmpC-like"/>
</dbReference>
<organism evidence="3">
    <name type="scientific">Octopus bimaculoides</name>
    <name type="common">California two-spotted octopus</name>
    <dbReference type="NCBI Taxonomy" id="37653"/>
    <lineage>
        <taxon>Eukaryota</taxon>
        <taxon>Metazoa</taxon>
        <taxon>Spiralia</taxon>
        <taxon>Lophotrochozoa</taxon>
        <taxon>Mollusca</taxon>
        <taxon>Cephalopoda</taxon>
        <taxon>Coleoidea</taxon>
        <taxon>Octopodiformes</taxon>
        <taxon>Octopoda</taxon>
        <taxon>Incirrata</taxon>
        <taxon>Octopodidae</taxon>
        <taxon>Octopus</taxon>
    </lineage>
</organism>
<dbReference type="Gene3D" id="3.40.710.10">
    <property type="entry name" value="DD-peptidase/beta-lactamase superfamily"/>
    <property type="match status" value="1"/>
</dbReference>
<proteinExistence type="predicted"/>